<dbReference type="Pfam" id="PF00132">
    <property type="entry name" value="Hexapep"/>
    <property type="match status" value="1"/>
</dbReference>
<dbReference type="EMBL" id="SRPG01000113">
    <property type="protein sequence ID" value="TGN58613.1"/>
    <property type="molecule type" value="Genomic_DNA"/>
</dbReference>
<protein>
    <submittedName>
        <fullName evidence="4">CatB-related O-acetyltransferase</fullName>
    </submittedName>
</protein>
<evidence type="ECO:0000256" key="2">
    <source>
        <dbReference type="ARBA" id="ARBA00022737"/>
    </source>
</evidence>
<dbReference type="GO" id="GO:0016746">
    <property type="term" value="F:acyltransferase activity"/>
    <property type="evidence" value="ECO:0007669"/>
    <property type="project" value="UniProtKB-KW"/>
</dbReference>
<dbReference type="InterPro" id="IPR018357">
    <property type="entry name" value="Hexapep_transf_CS"/>
</dbReference>
<sequence>MPDATFLVLGAGCWLRSLSGCEWRWIDSECTFSLYCKANFAEYKDIIFMGADVGLFTAAELSSSFNLADAEMVKSGAIRGDRTTWMISGTVMCGKHTTINGYFNARGNIRIGKYCAIGRFVSIHSGNHRTDLPSQQVNFNRRFGFVSAFVRSRVEVGHNVWVGDKANILSGVTVGHGSVIAAGATVVSDVPPFAIVGGVPAKLIRYRFSRDVIEQSLEIRWWDWSDERIKRNAEFFETSLDEATEFDLLSIVRK</sequence>
<keyword evidence="1 4" id="KW-0808">Transferase</keyword>
<dbReference type="Proteomes" id="UP000297972">
    <property type="component" value="Unassembled WGS sequence"/>
</dbReference>
<dbReference type="InterPro" id="IPR011004">
    <property type="entry name" value="Trimer_LpxA-like_sf"/>
</dbReference>
<comment type="caution">
    <text evidence="4">The sequence shown here is derived from an EMBL/GenBank/DDBJ whole genome shotgun (WGS) entry which is preliminary data.</text>
</comment>
<keyword evidence="2" id="KW-0677">Repeat</keyword>
<dbReference type="InterPro" id="IPR001451">
    <property type="entry name" value="Hexapep"/>
</dbReference>
<dbReference type="OrthoDB" id="9815592at2"/>
<gene>
    <name evidence="4" type="ORF">E4L95_12250</name>
</gene>
<dbReference type="PROSITE" id="PS00101">
    <property type="entry name" value="HEXAPEP_TRANSFERASES"/>
    <property type="match status" value="1"/>
</dbReference>
<evidence type="ECO:0000313" key="4">
    <source>
        <dbReference type="EMBL" id="TGN58613.1"/>
    </source>
</evidence>
<keyword evidence="5" id="KW-1185">Reference proteome</keyword>
<dbReference type="SUPFAM" id="SSF51161">
    <property type="entry name" value="Trimeric LpxA-like enzymes"/>
    <property type="match status" value="1"/>
</dbReference>
<dbReference type="PANTHER" id="PTHR23416">
    <property type="entry name" value="SIALIC ACID SYNTHASE-RELATED"/>
    <property type="match status" value="1"/>
</dbReference>
<keyword evidence="3" id="KW-0012">Acyltransferase</keyword>
<name>A0A4Z1BK09_9RHOB</name>
<evidence type="ECO:0000313" key="5">
    <source>
        <dbReference type="Proteomes" id="UP000297972"/>
    </source>
</evidence>
<dbReference type="CDD" id="cd03349">
    <property type="entry name" value="LbH_XAT"/>
    <property type="match status" value="1"/>
</dbReference>
<dbReference type="AlphaFoldDB" id="A0A4Z1BK09"/>
<accession>A0A4Z1BK09</accession>
<evidence type="ECO:0000256" key="3">
    <source>
        <dbReference type="ARBA" id="ARBA00023315"/>
    </source>
</evidence>
<reference evidence="4 5" key="1">
    <citation type="submission" date="2019-03" db="EMBL/GenBank/DDBJ databases">
        <authorList>
            <person name="Li J."/>
        </authorList>
    </citation>
    <scope>NUCLEOTIDE SEQUENCE [LARGE SCALE GENOMIC DNA]</scope>
    <source>
        <strain evidence="4 5">3058</strain>
    </source>
</reference>
<evidence type="ECO:0000256" key="1">
    <source>
        <dbReference type="ARBA" id="ARBA00022679"/>
    </source>
</evidence>
<dbReference type="InterPro" id="IPR051159">
    <property type="entry name" value="Hexapeptide_acetyltransf"/>
</dbReference>
<proteinExistence type="predicted"/>
<dbReference type="Gene3D" id="2.160.10.10">
    <property type="entry name" value="Hexapeptide repeat proteins"/>
    <property type="match status" value="1"/>
</dbReference>
<organism evidence="4 5">
    <name type="scientific">Paracoccus liaowanqingii</name>
    <dbReference type="NCBI Taxonomy" id="2560053"/>
    <lineage>
        <taxon>Bacteria</taxon>
        <taxon>Pseudomonadati</taxon>
        <taxon>Pseudomonadota</taxon>
        <taxon>Alphaproteobacteria</taxon>
        <taxon>Rhodobacterales</taxon>
        <taxon>Paracoccaceae</taxon>
        <taxon>Paracoccus</taxon>
    </lineage>
</organism>